<sequence>MAWRDPRVFTVVSCVSRQLKNFSGQIFYDRSKVHWSSGSNAVSIVPPSKQTVNTSNRKLQTRPATPTPRLCLDFCTASHNLLSTLESRERNDLWKNVRLLNSVAWA</sequence>
<dbReference type="AlphaFoldDB" id="A0A085MMZ0"/>
<keyword evidence="2" id="KW-1185">Reference proteome</keyword>
<evidence type="ECO:0000313" key="2">
    <source>
        <dbReference type="Proteomes" id="UP000030764"/>
    </source>
</evidence>
<gene>
    <name evidence="1" type="ORF">M513_00812</name>
</gene>
<dbReference type="Proteomes" id="UP000030764">
    <property type="component" value="Unassembled WGS sequence"/>
</dbReference>
<dbReference type="EMBL" id="KL363184">
    <property type="protein sequence ID" value="KFD58586.1"/>
    <property type="molecule type" value="Genomic_DNA"/>
</dbReference>
<proteinExistence type="predicted"/>
<protein>
    <submittedName>
        <fullName evidence="1">Uncharacterized protein</fullName>
    </submittedName>
</protein>
<organism evidence="1 2">
    <name type="scientific">Trichuris suis</name>
    <name type="common">pig whipworm</name>
    <dbReference type="NCBI Taxonomy" id="68888"/>
    <lineage>
        <taxon>Eukaryota</taxon>
        <taxon>Metazoa</taxon>
        <taxon>Ecdysozoa</taxon>
        <taxon>Nematoda</taxon>
        <taxon>Enoplea</taxon>
        <taxon>Dorylaimia</taxon>
        <taxon>Trichinellida</taxon>
        <taxon>Trichuridae</taxon>
        <taxon>Trichuris</taxon>
    </lineage>
</organism>
<reference evidence="1 2" key="1">
    <citation type="journal article" date="2014" name="Nat. Genet.">
        <title>Genome and transcriptome of the porcine whipworm Trichuris suis.</title>
        <authorList>
            <person name="Jex A.R."/>
            <person name="Nejsum P."/>
            <person name="Schwarz E.M."/>
            <person name="Hu L."/>
            <person name="Young N.D."/>
            <person name="Hall R.S."/>
            <person name="Korhonen P.K."/>
            <person name="Liao S."/>
            <person name="Thamsborg S."/>
            <person name="Xia J."/>
            <person name="Xu P."/>
            <person name="Wang S."/>
            <person name="Scheerlinck J.P."/>
            <person name="Hofmann A."/>
            <person name="Sternberg P.W."/>
            <person name="Wang J."/>
            <person name="Gasser R.B."/>
        </authorList>
    </citation>
    <scope>NUCLEOTIDE SEQUENCE [LARGE SCALE GENOMIC DNA]</scope>
    <source>
        <strain evidence="1">DCEP-RM93M</strain>
    </source>
</reference>
<name>A0A085MMZ0_9BILA</name>
<evidence type="ECO:0000313" key="1">
    <source>
        <dbReference type="EMBL" id="KFD58586.1"/>
    </source>
</evidence>
<accession>A0A085MMZ0</accession>